<dbReference type="AlphaFoldDB" id="A0A3R9QXV1"/>
<dbReference type="NCBIfam" id="NF008924">
    <property type="entry name" value="PRK12285.1-1"/>
    <property type="match status" value="1"/>
</dbReference>
<name>A0A3R9QXV1_9CREN</name>
<dbReference type="PROSITE" id="PS00178">
    <property type="entry name" value="AA_TRNA_LIGASE_I"/>
    <property type="match status" value="1"/>
</dbReference>
<dbReference type="PANTHER" id="PTHR10055">
    <property type="entry name" value="TRYPTOPHANYL-TRNA SYNTHETASE"/>
    <property type="match status" value="1"/>
</dbReference>
<comment type="catalytic activity">
    <reaction evidence="8 9">
        <text>tRNA(Trp) + L-tryptophan + ATP = L-tryptophyl-tRNA(Trp) + AMP + diphosphate + H(+)</text>
        <dbReference type="Rhea" id="RHEA:24080"/>
        <dbReference type="Rhea" id="RHEA-COMP:9671"/>
        <dbReference type="Rhea" id="RHEA-COMP:9705"/>
        <dbReference type="ChEBI" id="CHEBI:15378"/>
        <dbReference type="ChEBI" id="CHEBI:30616"/>
        <dbReference type="ChEBI" id="CHEBI:33019"/>
        <dbReference type="ChEBI" id="CHEBI:57912"/>
        <dbReference type="ChEBI" id="CHEBI:78442"/>
        <dbReference type="ChEBI" id="CHEBI:78535"/>
        <dbReference type="ChEBI" id="CHEBI:456215"/>
        <dbReference type="EC" id="6.1.1.2"/>
    </reaction>
</comment>
<dbReference type="GO" id="GO:0004830">
    <property type="term" value="F:tryptophan-tRNA ligase activity"/>
    <property type="evidence" value="ECO:0007669"/>
    <property type="project" value="UniProtKB-UniRule"/>
</dbReference>
<dbReference type="FunFam" id="1.10.240.10:FF:000007">
    <property type="entry name" value="Tryptophan--tRNA ligase"/>
    <property type="match status" value="1"/>
</dbReference>
<dbReference type="CDD" id="cd00806">
    <property type="entry name" value="TrpRS_core"/>
    <property type="match status" value="1"/>
</dbReference>
<keyword evidence="2 9" id="KW-0963">Cytoplasm</keyword>
<dbReference type="GO" id="GO:0005524">
    <property type="term" value="F:ATP binding"/>
    <property type="evidence" value="ECO:0007669"/>
    <property type="project" value="UniProtKB-UniRule"/>
</dbReference>
<dbReference type="InterPro" id="IPR001412">
    <property type="entry name" value="aa-tRNA-synth_I_CS"/>
</dbReference>
<evidence type="ECO:0000256" key="2">
    <source>
        <dbReference type="ARBA" id="ARBA00022490"/>
    </source>
</evidence>
<sequence>MVHFGGEEEFKVTPWEVEGVVDYDRLILEFGTKPLTEDLIEKTRELTKSDLPIFLRRKFFFSHRDYDLVLKDYEEGRGFFLYTGRGPSGPMHIGHIIPFYMTAWFQEKFDVNLYIQVTDDEKFIIHPEFEFEDTKRWALQNIFDIAAVGFNPDKTFIFQNSEYTKIYEIAIPISKKITFSTARAVFGFNESSKIGIIFYPAIQAAPTFFERRRCLIPAAIDQDPYWRIQRDIAESLGYFKTAAIHGKFFPPLTGISGKMSASMPETAVYLTDDPETVRSKIWKYALTGGQATAQEQRIKGGNPEVCVVFKWLEIFFEPDDQKLRRRYEDCRSGAILCGECKDYLISKVQAFLREHSERRKAVEPIVEKMKYTGKLAREMWDLHIPEALRR</sequence>
<dbReference type="EMBL" id="RCOR01000042">
    <property type="protein sequence ID" value="RSN67646.1"/>
    <property type="molecule type" value="Genomic_DNA"/>
</dbReference>
<evidence type="ECO:0000256" key="5">
    <source>
        <dbReference type="ARBA" id="ARBA00022840"/>
    </source>
</evidence>
<keyword evidence="6 9" id="KW-0648">Protein biosynthesis</keyword>
<dbReference type="InterPro" id="IPR020653">
    <property type="entry name" value="Tryptophan-tRNA-ligase_arc"/>
</dbReference>
<evidence type="ECO:0000256" key="10">
    <source>
        <dbReference type="RuleBase" id="RU363036"/>
    </source>
</evidence>
<comment type="caution">
    <text evidence="11">The sequence shown here is derived from an EMBL/GenBank/DDBJ whole genome shotgun (WGS) entry which is preliminary data.</text>
</comment>
<dbReference type="Proteomes" id="UP000278149">
    <property type="component" value="Unassembled WGS sequence"/>
</dbReference>
<dbReference type="SUPFAM" id="SSF52374">
    <property type="entry name" value="Nucleotidylyl transferase"/>
    <property type="match status" value="1"/>
</dbReference>
<keyword evidence="3 9" id="KW-0436">Ligase</keyword>
<dbReference type="NCBIfam" id="TIGR00233">
    <property type="entry name" value="trpS"/>
    <property type="match status" value="1"/>
</dbReference>
<evidence type="ECO:0000313" key="12">
    <source>
        <dbReference type="Proteomes" id="UP000278149"/>
    </source>
</evidence>
<organism evidence="11 12">
    <name type="scientific">Candidatus Korarchaeum cryptofilum</name>
    <dbReference type="NCBI Taxonomy" id="498846"/>
    <lineage>
        <taxon>Archaea</taxon>
        <taxon>Thermoproteota</taxon>
        <taxon>Candidatus Korarchaeia</taxon>
        <taxon>Candidatus Korarchaeales</taxon>
        <taxon>Candidatus Korarchaeaceae</taxon>
        <taxon>Candidatus Korarchaeum</taxon>
    </lineage>
</organism>
<evidence type="ECO:0000313" key="11">
    <source>
        <dbReference type="EMBL" id="RSN67646.1"/>
    </source>
</evidence>
<proteinExistence type="inferred from homology"/>
<feature type="short sequence motif" description="'KMSKS' region" evidence="9">
    <location>
        <begin position="258"/>
        <end position="262"/>
    </location>
</feature>
<keyword evidence="7 9" id="KW-0030">Aminoacyl-tRNA synthetase</keyword>
<keyword evidence="5 9" id="KW-0067">ATP-binding</keyword>
<evidence type="ECO:0000256" key="8">
    <source>
        <dbReference type="ARBA" id="ARBA00049929"/>
    </source>
</evidence>
<accession>A0A3R9QXV1</accession>
<evidence type="ECO:0000256" key="6">
    <source>
        <dbReference type="ARBA" id="ARBA00022917"/>
    </source>
</evidence>
<comment type="similarity">
    <text evidence="1 9 10">Belongs to the class-I aminoacyl-tRNA synthetase family.</text>
</comment>
<evidence type="ECO:0000256" key="1">
    <source>
        <dbReference type="ARBA" id="ARBA00005594"/>
    </source>
</evidence>
<dbReference type="Pfam" id="PF00579">
    <property type="entry name" value="tRNA-synt_1b"/>
    <property type="match status" value="1"/>
</dbReference>
<dbReference type="RefSeq" id="WP_125742464.1">
    <property type="nucleotide sequence ID" value="NZ_RCOR01000042.1"/>
</dbReference>
<keyword evidence="4 9" id="KW-0547">Nucleotide-binding</keyword>
<dbReference type="InterPro" id="IPR014729">
    <property type="entry name" value="Rossmann-like_a/b/a_fold"/>
</dbReference>
<evidence type="ECO:0000256" key="4">
    <source>
        <dbReference type="ARBA" id="ARBA00022741"/>
    </source>
</evidence>
<protein>
    <recommendedName>
        <fullName evidence="9">Tryptophan--tRNA ligase</fullName>
        <ecNumber evidence="9">6.1.1.2</ecNumber>
    </recommendedName>
    <alternativeName>
        <fullName evidence="9">Tryptophanyl-tRNA synthetase</fullName>
        <shortName evidence="9">TrpRS</shortName>
    </alternativeName>
</protein>
<comment type="subcellular location">
    <subcellularLocation>
        <location evidence="9">Cytoplasm</location>
    </subcellularLocation>
</comment>
<dbReference type="EC" id="6.1.1.2" evidence="9"/>
<dbReference type="FunFam" id="3.40.50.620:FF:000138">
    <property type="entry name" value="Tryptophan--tRNA ligase"/>
    <property type="match status" value="1"/>
</dbReference>
<dbReference type="NCBIfam" id="NF008927">
    <property type="entry name" value="PRK12285.1-4"/>
    <property type="match status" value="1"/>
</dbReference>
<evidence type="ECO:0000256" key="7">
    <source>
        <dbReference type="ARBA" id="ARBA00023146"/>
    </source>
</evidence>
<dbReference type="Gene3D" id="1.10.240.10">
    <property type="entry name" value="Tyrosyl-Transfer RNA Synthetase"/>
    <property type="match status" value="1"/>
</dbReference>
<dbReference type="PANTHER" id="PTHR10055:SF1">
    <property type="entry name" value="TRYPTOPHAN--TRNA LIGASE, CYTOPLASMIC"/>
    <property type="match status" value="1"/>
</dbReference>
<reference evidence="11 12" key="1">
    <citation type="submission" date="2018-10" db="EMBL/GenBank/DDBJ databases">
        <title>Co-occurring genomic capacity for anaerobic methane metabolism and dissimilatory sulfite reduction discovered in the Korarchaeota.</title>
        <authorList>
            <person name="Mckay L.J."/>
            <person name="Dlakic M."/>
            <person name="Fields M.W."/>
            <person name="Delmont T.O."/>
            <person name="Eren A.M."/>
            <person name="Jay Z.J."/>
            <person name="Klingelsmith K.B."/>
            <person name="Rusch D.B."/>
            <person name="Inskeep W.P."/>
        </authorList>
    </citation>
    <scope>NUCLEOTIDE SEQUENCE [LARGE SCALE GENOMIC DNA]</scope>
    <source>
        <strain evidence="11 12">WS</strain>
    </source>
</reference>
<dbReference type="InterPro" id="IPR002305">
    <property type="entry name" value="aa-tRNA-synth_Ic"/>
</dbReference>
<dbReference type="PRINTS" id="PR01039">
    <property type="entry name" value="TRNASYNTHTRP"/>
</dbReference>
<evidence type="ECO:0000256" key="3">
    <source>
        <dbReference type="ARBA" id="ARBA00022598"/>
    </source>
</evidence>
<evidence type="ECO:0000256" key="9">
    <source>
        <dbReference type="HAMAP-Rule" id="MF_00140"/>
    </source>
</evidence>
<feature type="short sequence motif" description="'HIGH' region" evidence="9">
    <location>
        <begin position="87"/>
        <end position="95"/>
    </location>
</feature>
<dbReference type="GO" id="GO:0005737">
    <property type="term" value="C:cytoplasm"/>
    <property type="evidence" value="ECO:0007669"/>
    <property type="project" value="UniProtKB-SubCell"/>
</dbReference>
<comment type="function">
    <text evidence="9">Catalyzes the attachment of tryptophan to tRNA(Trp).</text>
</comment>
<dbReference type="GO" id="GO:0006436">
    <property type="term" value="P:tryptophanyl-tRNA aminoacylation"/>
    <property type="evidence" value="ECO:0007669"/>
    <property type="project" value="UniProtKB-UniRule"/>
</dbReference>
<gene>
    <name evidence="9" type="primary">trpS</name>
    <name evidence="11" type="ORF">D9Q81_07550</name>
</gene>
<dbReference type="InterPro" id="IPR002306">
    <property type="entry name" value="Trp-tRNA-ligase"/>
</dbReference>
<dbReference type="Gene3D" id="3.40.50.620">
    <property type="entry name" value="HUPs"/>
    <property type="match status" value="1"/>
</dbReference>
<dbReference type="HAMAP" id="MF_00140_A">
    <property type="entry name" value="Trp_tRNA_synth_A"/>
    <property type="match status" value="1"/>
</dbReference>